<gene>
    <name evidence="1" type="ORF">K3G42_027812</name>
</gene>
<organism evidence="1 2">
    <name type="scientific">Sphaerodactylus townsendi</name>
    <dbReference type="NCBI Taxonomy" id="933632"/>
    <lineage>
        <taxon>Eukaryota</taxon>
        <taxon>Metazoa</taxon>
        <taxon>Chordata</taxon>
        <taxon>Craniata</taxon>
        <taxon>Vertebrata</taxon>
        <taxon>Euteleostomi</taxon>
        <taxon>Lepidosauria</taxon>
        <taxon>Squamata</taxon>
        <taxon>Bifurcata</taxon>
        <taxon>Gekkota</taxon>
        <taxon>Sphaerodactylidae</taxon>
        <taxon>Sphaerodactylus</taxon>
    </lineage>
</organism>
<comment type="caution">
    <text evidence="1">The sequence shown here is derived from an EMBL/GenBank/DDBJ whole genome shotgun (WGS) entry which is preliminary data.</text>
</comment>
<evidence type="ECO:0000313" key="2">
    <source>
        <dbReference type="Proteomes" id="UP000827872"/>
    </source>
</evidence>
<protein>
    <submittedName>
        <fullName evidence="1">Uncharacterized protein</fullName>
    </submittedName>
</protein>
<dbReference type="Proteomes" id="UP000827872">
    <property type="component" value="Linkage Group LG07"/>
</dbReference>
<accession>A0ACB8ETZ4</accession>
<name>A0ACB8ETZ4_9SAUR</name>
<proteinExistence type="predicted"/>
<keyword evidence="2" id="KW-1185">Reference proteome</keyword>
<evidence type="ECO:0000313" key="1">
    <source>
        <dbReference type="EMBL" id="KAH7995714.1"/>
    </source>
</evidence>
<dbReference type="EMBL" id="CM037620">
    <property type="protein sequence ID" value="KAH7995714.1"/>
    <property type="molecule type" value="Genomic_DNA"/>
</dbReference>
<sequence length="126" mass="13952">MGAADTADTSGHPSRRTKVGAERLGERAGARCPAGETVGASARLTCSLMTLWDPGMPQLLVLKGAGRLLGHGVNLRVGRMLRMAQEPMEVWRQALAKWREVNRKDKRRREEKSGKEEKGRDRESES</sequence>
<reference evidence="1" key="1">
    <citation type="submission" date="2021-08" db="EMBL/GenBank/DDBJ databases">
        <title>The first chromosome-level gecko genome reveals the dynamic sex chromosomes of Neotropical dwarf geckos (Sphaerodactylidae: Sphaerodactylus).</title>
        <authorList>
            <person name="Pinto B.J."/>
            <person name="Keating S.E."/>
            <person name="Gamble T."/>
        </authorList>
    </citation>
    <scope>NUCLEOTIDE SEQUENCE</scope>
    <source>
        <strain evidence="1">TG3544</strain>
    </source>
</reference>